<dbReference type="EMBL" id="JABFCZ010000004">
    <property type="protein sequence ID" value="MBD1545491.1"/>
    <property type="molecule type" value="Genomic_DNA"/>
</dbReference>
<name>A0A926NW67_9HYPH</name>
<dbReference type="Pfam" id="PF13202">
    <property type="entry name" value="EF-hand_5"/>
    <property type="match status" value="2"/>
</dbReference>
<gene>
    <name evidence="2" type="ORF">HK439_04410</name>
</gene>
<dbReference type="Gene3D" id="1.10.238.10">
    <property type="entry name" value="EF-hand"/>
    <property type="match status" value="1"/>
</dbReference>
<accession>A0A926NW67</accession>
<dbReference type="Proteomes" id="UP000598467">
    <property type="component" value="Unassembled WGS sequence"/>
</dbReference>
<proteinExistence type="predicted"/>
<comment type="caution">
    <text evidence="2">The sequence shown here is derived from an EMBL/GenBank/DDBJ whole genome shotgun (WGS) entry which is preliminary data.</text>
</comment>
<sequence length="83" mass="9186">MNPTKTEISAFMKADTNKDRVLTREEFRTFIQAMASSGSKTAKKIRFLRAYSYAFSIADANRDGVATPHEMRAADNAHGVGSK</sequence>
<dbReference type="AlphaFoldDB" id="A0A926NW67"/>
<dbReference type="PROSITE" id="PS00018">
    <property type="entry name" value="EF_HAND_1"/>
    <property type="match status" value="1"/>
</dbReference>
<dbReference type="GO" id="GO:0005509">
    <property type="term" value="F:calcium ion binding"/>
    <property type="evidence" value="ECO:0007669"/>
    <property type="project" value="InterPro"/>
</dbReference>
<evidence type="ECO:0000313" key="3">
    <source>
        <dbReference type="Proteomes" id="UP000598467"/>
    </source>
</evidence>
<dbReference type="PROSITE" id="PS50222">
    <property type="entry name" value="EF_HAND_2"/>
    <property type="match status" value="1"/>
</dbReference>
<dbReference type="InterPro" id="IPR002048">
    <property type="entry name" value="EF_hand_dom"/>
</dbReference>
<dbReference type="InterPro" id="IPR018247">
    <property type="entry name" value="EF_Hand_1_Ca_BS"/>
</dbReference>
<dbReference type="SUPFAM" id="SSF47473">
    <property type="entry name" value="EF-hand"/>
    <property type="match status" value="1"/>
</dbReference>
<dbReference type="InterPro" id="IPR011992">
    <property type="entry name" value="EF-hand-dom_pair"/>
</dbReference>
<evidence type="ECO:0000313" key="2">
    <source>
        <dbReference type="EMBL" id="MBD1545491.1"/>
    </source>
</evidence>
<organism evidence="2 3">
    <name type="scientific">Roseibium aggregatum</name>
    <dbReference type="NCBI Taxonomy" id="187304"/>
    <lineage>
        <taxon>Bacteria</taxon>
        <taxon>Pseudomonadati</taxon>
        <taxon>Pseudomonadota</taxon>
        <taxon>Alphaproteobacteria</taxon>
        <taxon>Hyphomicrobiales</taxon>
        <taxon>Stappiaceae</taxon>
        <taxon>Roseibium</taxon>
    </lineage>
</organism>
<reference evidence="2" key="1">
    <citation type="submission" date="2020-05" db="EMBL/GenBank/DDBJ databases">
        <title>Identification of trans-AT polyketide cluster in two marine bacteria, producers of a novel glutaramide-containing polyketide sesbanimide D and analogs.</title>
        <authorList>
            <person name="Kacar D."/>
            <person name="Rodriguez P."/>
            <person name="Canedo L."/>
            <person name="Gonzalez E."/>
            <person name="Galan B."/>
            <person name="De La Calle F."/>
            <person name="Garcia J.L."/>
        </authorList>
    </citation>
    <scope>NUCLEOTIDE SEQUENCE</scope>
    <source>
        <strain evidence="2">PHM038</strain>
    </source>
</reference>
<evidence type="ECO:0000259" key="1">
    <source>
        <dbReference type="PROSITE" id="PS50222"/>
    </source>
</evidence>
<protein>
    <submittedName>
        <fullName evidence="2">EF-hand domain-containing protein</fullName>
    </submittedName>
</protein>
<dbReference type="RefSeq" id="WP_190290159.1">
    <property type="nucleotide sequence ID" value="NZ_JABFCZ010000004.1"/>
</dbReference>
<feature type="domain" description="EF-hand" evidence="1">
    <location>
        <begin position="10"/>
        <end position="37"/>
    </location>
</feature>